<evidence type="ECO:0000256" key="8">
    <source>
        <dbReference type="SAM" id="Phobius"/>
    </source>
</evidence>
<evidence type="ECO:0000256" key="6">
    <source>
        <dbReference type="ARBA" id="ARBA00023136"/>
    </source>
</evidence>
<dbReference type="Proteomes" id="UP000499080">
    <property type="component" value="Unassembled WGS sequence"/>
</dbReference>
<evidence type="ECO:0000256" key="3">
    <source>
        <dbReference type="ARBA" id="ARBA00022692"/>
    </source>
</evidence>
<protein>
    <recommendedName>
        <fullName evidence="9">Potassium channel domain-containing protein</fullName>
    </recommendedName>
</protein>
<feature type="transmembrane region" description="Helical" evidence="8">
    <location>
        <begin position="149"/>
        <end position="173"/>
    </location>
</feature>
<keyword evidence="6 8" id="KW-0472">Membrane</keyword>
<comment type="subcellular location">
    <subcellularLocation>
        <location evidence="1">Membrane</location>
        <topology evidence="1">Multi-pass membrane protein</topology>
    </subcellularLocation>
</comment>
<keyword evidence="3 8" id="KW-0812">Transmembrane</keyword>
<dbReference type="GO" id="GO:0015271">
    <property type="term" value="F:outward rectifier potassium channel activity"/>
    <property type="evidence" value="ECO:0007669"/>
    <property type="project" value="TreeGrafter"/>
</dbReference>
<dbReference type="PANTHER" id="PTHR11003">
    <property type="entry name" value="POTASSIUM CHANNEL, SUBFAMILY K"/>
    <property type="match status" value="1"/>
</dbReference>
<evidence type="ECO:0000256" key="4">
    <source>
        <dbReference type="ARBA" id="ARBA00022989"/>
    </source>
</evidence>
<evidence type="ECO:0000256" key="2">
    <source>
        <dbReference type="ARBA" id="ARBA00022448"/>
    </source>
</evidence>
<evidence type="ECO:0000313" key="10">
    <source>
        <dbReference type="EMBL" id="GBM02687.1"/>
    </source>
</evidence>
<dbReference type="SUPFAM" id="SSF81324">
    <property type="entry name" value="Voltage-gated potassium channels"/>
    <property type="match status" value="2"/>
</dbReference>
<evidence type="ECO:0000256" key="7">
    <source>
        <dbReference type="ARBA" id="ARBA00023303"/>
    </source>
</evidence>
<dbReference type="EMBL" id="BGPR01000182">
    <property type="protein sequence ID" value="GBM02687.1"/>
    <property type="molecule type" value="Genomic_DNA"/>
</dbReference>
<dbReference type="GO" id="GO:0030322">
    <property type="term" value="P:stabilization of membrane potential"/>
    <property type="evidence" value="ECO:0007669"/>
    <property type="project" value="TreeGrafter"/>
</dbReference>
<dbReference type="Gene3D" id="1.10.287.70">
    <property type="match status" value="1"/>
</dbReference>
<gene>
    <name evidence="10" type="ORF">AVEN_258974_1</name>
</gene>
<dbReference type="Pfam" id="PF07885">
    <property type="entry name" value="Ion_trans_2"/>
    <property type="match status" value="2"/>
</dbReference>
<feature type="domain" description="Potassium channel" evidence="9">
    <location>
        <begin position="159"/>
        <end position="219"/>
    </location>
</feature>
<comment type="caution">
    <text evidence="10">The sequence shown here is derived from an EMBL/GenBank/DDBJ whole genome shotgun (WGS) entry which is preliminary data.</text>
</comment>
<keyword evidence="2" id="KW-0813">Transport</keyword>
<feature type="domain" description="Potassium channel" evidence="9">
    <location>
        <begin position="4"/>
        <end position="47"/>
    </location>
</feature>
<keyword evidence="5" id="KW-0406">Ion transport</keyword>
<sequence length="245" mass="27255">MIDSFFSLGYGNIAPRTPSGKLATIFYAIIGIPLMLLYLTNIGDILAKAFRYLYSRACACTGEGHGGSNSEARRRRYLSENYRVQHVVGNSSASSAGRFGLEVDDKFHLSVPPPPPPPLSHIREDEVRIEPIPDAELYREDEYNGKTRVSVPITLCMVILVGYISGGAVLFSLWEGWGFLDGSYFCFVTLSTIEKLVMCSLYLLFGMALIAMCFNLMQEEVIHKVRSCGKRIGIIKDQEDDDDMG</sequence>
<evidence type="ECO:0000259" key="9">
    <source>
        <dbReference type="Pfam" id="PF07885"/>
    </source>
</evidence>
<reference evidence="10 11" key="1">
    <citation type="journal article" date="2019" name="Sci. Rep.">
        <title>Orb-weaving spider Araneus ventricosus genome elucidates the spidroin gene catalogue.</title>
        <authorList>
            <person name="Kono N."/>
            <person name="Nakamura H."/>
            <person name="Ohtoshi R."/>
            <person name="Moran D.A.P."/>
            <person name="Shinohara A."/>
            <person name="Yoshida Y."/>
            <person name="Fujiwara M."/>
            <person name="Mori M."/>
            <person name="Tomita M."/>
            <person name="Arakawa K."/>
        </authorList>
    </citation>
    <scope>NUCLEOTIDE SEQUENCE [LARGE SCALE GENOMIC DNA]</scope>
</reference>
<name>A0A4Y2CG12_ARAVE</name>
<feature type="transmembrane region" description="Helical" evidence="8">
    <location>
        <begin position="193"/>
        <end position="217"/>
    </location>
</feature>
<proteinExistence type="predicted"/>
<organism evidence="10 11">
    <name type="scientific">Araneus ventricosus</name>
    <name type="common">Orbweaver spider</name>
    <name type="synonym">Epeira ventricosa</name>
    <dbReference type="NCBI Taxonomy" id="182803"/>
    <lineage>
        <taxon>Eukaryota</taxon>
        <taxon>Metazoa</taxon>
        <taxon>Ecdysozoa</taxon>
        <taxon>Arthropoda</taxon>
        <taxon>Chelicerata</taxon>
        <taxon>Arachnida</taxon>
        <taxon>Araneae</taxon>
        <taxon>Araneomorphae</taxon>
        <taxon>Entelegynae</taxon>
        <taxon>Araneoidea</taxon>
        <taxon>Araneidae</taxon>
        <taxon>Araneus</taxon>
    </lineage>
</organism>
<evidence type="ECO:0000256" key="1">
    <source>
        <dbReference type="ARBA" id="ARBA00004141"/>
    </source>
</evidence>
<keyword evidence="4 8" id="KW-1133">Transmembrane helix</keyword>
<dbReference type="OrthoDB" id="297496at2759"/>
<accession>A0A4Y2CG12</accession>
<evidence type="ECO:0000256" key="5">
    <source>
        <dbReference type="ARBA" id="ARBA00023065"/>
    </source>
</evidence>
<dbReference type="InterPro" id="IPR013099">
    <property type="entry name" value="K_chnl_dom"/>
</dbReference>
<dbReference type="GO" id="GO:0005886">
    <property type="term" value="C:plasma membrane"/>
    <property type="evidence" value="ECO:0007669"/>
    <property type="project" value="TreeGrafter"/>
</dbReference>
<dbReference type="InterPro" id="IPR003280">
    <property type="entry name" value="2pore_dom_K_chnl"/>
</dbReference>
<keyword evidence="11" id="KW-1185">Reference proteome</keyword>
<keyword evidence="7" id="KW-0407">Ion channel</keyword>
<dbReference type="GO" id="GO:0022841">
    <property type="term" value="F:potassium ion leak channel activity"/>
    <property type="evidence" value="ECO:0007669"/>
    <property type="project" value="TreeGrafter"/>
</dbReference>
<dbReference type="PANTHER" id="PTHR11003:SF352">
    <property type="entry name" value="BCDNA.GH04802-RELATED"/>
    <property type="match status" value="1"/>
</dbReference>
<evidence type="ECO:0000313" key="11">
    <source>
        <dbReference type="Proteomes" id="UP000499080"/>
    </source>
</evidence>
<feature type="transmembrane region" description="Helical" evidence="8">
    <location>
        <begin position="25"/>
        <end position="47"/>
    </location>
</feature>
<dbReference type="AlphaFoldDB" id="A0A4Y2CG12"/>